<dbReference type="InterPro" id="IPR034660">
    <property type="entry name" value="DinB/YfiT-like"/>
</dbReference>
<evidence type="ECO:0000313" key="1">
    <source>
        <dbReference type="EMBL" id="MBN7811948.1"/>
    </source>
</evidence>
<keyword evidence="2" id="KW-1185">Reference proteome</keyword>
<reference evidence="1 2" key="1">
    <citation type="submission" date="2021-03" db="EMBL/GenBank/DDBJ databases">
        <title>novel species isolated from a fishpond in China.</title>
        <authorList>
            <person name="Lu H."/>
            <person name="Cai Z."/>
        </authorList>
    </citation>
    <scope>NUCLEOTIDE SEQUENCE [LARGE SCALE GENOMIC DNA]</scope>
    <source>
        <strain evidence="1 2">H41</strain>
    </source>
</reference>
<evidence type="ECO:0000313" key="2">
    <source>
        <dbReference type="Proteomes" id="UP000664317"/>
    </source>
</evidence>
<sequence length="147" mass="16981">MNTEEINRLFQRDLDRLGKELAAYTEESKIWIVDREIANSAGNLAIHLFGNLRTFIGLDMGGIPYTRDRDREFAAKGIARVELLAELEEVKEIVSKSLLALDSSRLGEISIQKFFGYEMSIGYFLVHLYGHFNYHLGQVNYHRRLLE</sequence>
<comment type="caution">
    <text evidence="1">The sequence shown here is derived from an EMBL/GenBank/DDBJ whole genome shotgun (WGS) entry which is preliminary data.</text>
</comment>
<dbReference type="Proteomes" id="UP000664317">
    <property type="component" value="Unassembled WGS sequence"/>
</dbReference>
<organism evidence="1 2">
    <name type="scientific">Algoriphagus oliviformis</name>
    <dbReference type="NCBI Taxonomy" id="2811231"/>
    <lineage>
        <taxon>Bacteria</taxon>
        <taxon>Pseudomonadati</taxon>
        <taxon>Bacteroidota</taxon>
        <taxon>Cytophagia</taxon>
        <taxon>Cytophagales</taxon>
        <taxon>Cyclobacteriaceae</taxon>
        <taxon>Algoriphagus</taxon>
    </lineage>
</organism>
<accession>A0ABS3C4B1</accession>
<name>A0ABS3C4B1_9BACT</name>
<protein>
    <submittedName>
        <fullName evidence="1">DinB family protein</fullName>
    </submittedName>
</protein>
<dbReference type="Gene3D" id="1.20.120.450">
    <property type="entry name" value="dinb family like domain"/>
    <property type="match status" value="1"/>
</dbReference>
<dbReference type="SUPFAM" id="SSF109854">
    <property type="entry name" value="DinB/YfiT-like putative metalloenzymes"/>
    <property type="match status" value="1"/>
</dbReference>
<dbReference type="InterPro" id="IPR011466">
    <property type="entry name" value="DUF1572"/>
</dbReference>
<proteinExistence type="predicted"/>
<dbReference type="RefSeq" id="WP_206578727.1">
    <property type="nucleotide sequence ID" value="NZ_JAFKCT010000005.1"/>
</dbReference>
<dbReference type="Pfam" id="PF07609">
    <property type="entry name" value="DUF1572"/>
    <property type="match status" value="1"/>
</dbReference>
<gene>
    <name evidence="1" type="ORF">J0A68_13425</name>
</gene>
<dbReference type="EMBL" id="JAFKCT010000005">
    <property type="protein sequence ID" value="MBN7811948.1"/>
    <property type="molecule type" value="Genomic_DNA"/>
</dbReference>